<dbReference type="InterPro" id="IPR051034">
    <property type="entry name" value="Mito_Enoyl-ACP_Reductase"/>
</dbReference>
<dbReference type="InterPro" id="IPR011032">
    <property type="entry name" value="GroES-like_sf"/>
</dbReference>
<dbReference type="CDD" id="cd08290">
    <property type="entry name" value="ETR"/>
    <property type="match status" value="1"/>
</dbReference>
<evidence type="ECO:0000259" key="10">
    <source>
        <dbReference type="Pfam" id="PF00107"/>
    </source>
</evidence>
<proteinExistence type="inferred from homology"/>
<dbReference type="PANTHER" id="PTHR43981:SF2">
    <property type="entry name" value="ENOYL-[ACYL-CARRIER-PROTEIN] REDUCTASE, MITOCHONDRIAL"/>
    <property type="match status" value="1"/>
</dbReference>
<evidence type="ECO:0000256" key="2">
    <source>
        <dbReference type="ARBA" id="ARBA00010371"/>
    </source>
</evidence>
<evidence type="ECO:0000256" key="6">
    <source>
        <dbReference type="ARBA" id="ARBA00023128"/>
    </source>
</evidence>
<dbReference type="Gene3D" id="3.90.180.10">
    <property type="entry name" value="Medium-chain alcohol dehydrogenases, catalytic domain"/>
    <property type="match status" value="1"/>
</dbReference>
<keyword evidence="11" id="KW-1185">Reference proteome</keyword>
<evidence type="ECO:0000256" key="9">
    <source>
        <dbReference type="SAM" id="MobiDB-lite"/>
    </source>
</evidence>
<comment type="subcellular location">
    <subcellularLocation>
        <location evidence="1">Mitochondrion</location>
    </subcellularLocation>
</comment>
<dbReference type="WBParaSite" id="scaffold14602_cov161.g17542">
    <property type="protein sequence ID" value="scaffold14602_cov161.g17542"/>
    <property type="gene ID" value="scaffold14602_cov161.g17542"/>
</dbReference>
<organism evidence="11 12">
    <name type="scientific">Meloidogyne javanica</name>
    <name type="common">Root-knot nematode worm</name>
    <dbReference type="NCBI Taxonomy" id="6303"/>
    <lineage>
        <taxon>Eukaryota</taxon>
        <taxon>Metazoa</taxon>
        <taxon>Ecdysozoa</taxon>
        <taxon>Nematoda</taxon>
        <taxon>Chromadorea</taxon>
        <taxon>Rhabditida</taxon>
        <taxon>Tylenchina</taxon>
        <taxon>Tylenchomorpha</taxon>
        <taxon>Tylenchoidea</taxon>
        <taxon>Meloidogynidae</taxon>
        <taxon>Meloidogyninae</taxon>
        <taxon>Meloidogyne</taxon>
        <taxon>Meloidogyne incognita group</taxon>
    </lineage>
</organism>
<dbReference type="InterPro" id="IPR013149">
    <property type="entry name" value="ADH-like_C"/>
</dbReference>
<accession>A0A915LNC4</accession>
<dbReference type="GO" id="GO:0016491">
    <property type="term" value="F:oxidoreductase activity"/>
    <property type="evidence" value="ECO:0007669"/>
    <property type="project" value="UniProtKB-KW"/>
</dbReference>
<evidence type="ECO:0000256" key="7">
    <source>
        <dbReference type="ARBA" id="ARBA00041058"/>
    </source>
</evidence>
<dbReference type="Proteomes" id="UP000887561">
    <property type="component" value="Unplaced"/>
</dbReference>
<keyword evidence="4" id="KW-0809">Transit peptide</keyword>
<dbReference type="InterPro" id="IPR036291">
    <property type="entry name" value="NAD(P)-bd_dom_sf"/>
</dbReference>
<feature type="region of interest" description="Disordered" evidence="9">
    <location>
        <begin position="1"/>
        <end position="68"/>
    </location>
</feature>
<evidence type="ECO:0000313" key="11">
    <source>
        <dbReference type="Proteomes" id="UP000887561"/>
    </source>
</evidence>
<feature type="domain" description="Alcohol dehydrogenase-like C-terminal" evidence="10">
    <location>
        <begin position="285"/>
        <end position="407"/>
    </location>
</feature>
<dbReference type="Pfam" id="PF00107">
    <property type="entry name" value="ADH_zinc_N"/>
    <property type="match status" value="1"/>
</dbReference>
<dbReference type="AlphaFoldDB" id="A0A915LNC4"/>
<name>A0A915LNC4_MELJA</name>
<dbReference type="Gene3D" id="3.40.50.720">
    <property type="entry name" value="NAD(P)-binding Rossmann-like Domain"/>
    <property type="match status" value="1"/>
</dbReference>
<keyword evidence="5" id="KW-0560">Oxidoreductase</keyword>
<comment type="similarity">
    <text evidence="2">Belongs to the zinc-containing alcohol dehydrogenase family. Quinone oxidoreductase subfamily.</text>
</comment>
<feature type="region of interest" description="Disordered" evidence="9">
    <location>
        <begin position="101"/>
        <end position="120"/>
    </location>
</feature>
<evidence type="ECO:0000256" key="1">
    <source>
        <dbReference type="ARBA" id="ARBA00004173"/>
    </source>
</evidence>
<keyword evidence="3" id="KW-0521">NADP</keyword>
<feature type="compositionally biased region" description="Gly residues" evidence="9">
    <location>
        <begin position="25"/>
        <end position="48"/>
    </location>
</feature>
<keyword evidence="6" id="KW-0496">Mitochondrion</keyword>
<evidence type="ECO:0000256" key="4">
    <source>
        <dbReference type="ARBA" id="ARBA00022946"/>
    </source>
</evidence>
<dbReference type="SUPFAM" id="SSF51735">
    <property type="entry name" value="NAD(P)-binding Rossmann-fold domains"/>
    <property type="match status" value="1"/>
</dbReference>
<protein>
    <recommendedName>
        <fullName evidence="7">Enoyl-[acyl-carrier-protein] reductase, mitochondrial</fullName>
    </recommendedName>
    <alternativeName>
        <fullName evidence="8">2-enoyl thioester reductase</fullName>
    </alternativeName>
</protein>
<dbReference type="GO" id="GO:0005739">
    <property type="term" value="C:mitochondrion"/>
    <property type="evidence" value="ECO:0007669"/>
    <property type="project" value="UniProtKB-SubCell"/>
</dbReference>
<reference evidence="12" key="1">
    <citation type="submission" date="2022-11" db="UniProtKB">
        <authorList>
            <consortium name="WormBaseParasite"/>
        </authorList>
    </citation>
    <scope>IDENTIFICATION</scope>
</reference>
<sequence>MVMQRRGPPRGINKSDQNQSFNGSQGRGFNGRGRGGGRGESSGQGRGGSRPQVETAVSHFNYSGGRGGLSQQIQVKRLPSYVPPQPKVPSEALPELGFDSSARMDTTAPWSPKTDNIPIKSPVDNKPVPFGGNAAVAFQTQPDIVHEPTSKTIVECSASVMSGGTATSGINSGSVAPTNIFYPIKPNLPAVGGSEGCAQVIKVGSDVAEFKENDLIVPAISGIGTWCSHGIYDSKELFLVEGDVKDFIFLSILKTNPSTAYRMLKDFVNLSYGDIVVQNGANSSVGHFVIQICRILGVKTVNVVRDRPQIEILKNHLKKSGADEVYTEKEFSTLIRSKKLKAKLALNCVGGNSGMFLSRALEFGGTMVTYGGMSKIPVYVATSSVIFANTKSVGFWMSRWYGMRQNIEVI</sequence>
<dbReference type="SUPFAM" id="SSF50129">
    <property type="entry name" value="GroES-like"/>
    <property type="match status" value="1"/>
</dbReference>
<evidence type="ECO:0000256" key="8">
    <source>
        <dbReference type="ARBA" id="ARBA00042123"/>
    </source>
</evidence>
<dbReference type="GO" id="GO:0006631">
    <property type="term" value="P:fatty acid metabolic process"/>
    <property type="evidence" value="ECO:0007669"/>
    <property type="project" value="TreeGrafter"/>
</dbReference>
<dbReference type="PANTHER" id="PTHR43981">
    <property type="entry name" value="ENOYL-[ACYL-CARRIER-PROTEIN] REDUCTASE, MITOCHONDRIAL"/>
    <property type="match status" value="1"/>
</dbReference>
<evidence type="ECO:0000256" key="3">
    <source>
        <dbReference type="ARBA" id="ARBA00022857"/>
    </source>
</evidence>
<evidence type="ECO:0000256" key="5">
    <source>
        <dbReference type="ARBA" id="ARBA00023002"/>
    </source>
</evidence>
<evidence type="ECO:0000313" key="12">
    <source>
        <dbReference type="WBParaSite" id="scaffold14602_cov161.g17542"/>
    </source>
</evidence>